<dbReference type="Pfam" id="PF05650">
    <property type="entry name" value="DUF802"/>
    <property type="match status" value="2"/>
</dbReference>
<reference evidence="3 4" key="1">
    <citation type="submission" date="2017-06" db="EMBL/GenBank/DDBJ databases">
        <title>Azoarcus.</title>
        <authorList>
            <person name="Woo J.-H."/>
            <person name="Kim H.-S."/>
        </authorList>
    </citation>
    <scope>NUCLEOTIDE SEQUENCE [LARGE SCALE GENOMIC DNA]</scope>
    <source>
        <strain evidence="3 4">TSPY31</strain>
    </source>
</reference>
<evidence type="ECO:0000256" key="1">
    <source>
        <dbReference type="SAM" id="Phobius"/>
    </source>
</evidence>
<proteinExistence type="predicted"/>
<feature type="transmembrane region" description="Helical" evidence="1">
    <location>
        <begin position="32"/>
        <end position="50"/>
    </location>
</feature>
<organism evidence="3 4">
    <name type="scientific">Parazoarcus communis</name>
    <dbReference type="NCBI Taxonomy" id="41977"/>
    <lineage>
        <taxon>Bacteria</taxon>
        <taxon>Pseudomonadati</taxon>
        <taxon>Pseudomonadota</taxon>
        <taxon>Betaproteobacteria</taxon>
        <taxon>Rhodocyclales</taxon>
        <taxon>Zoogloeaceae</taxon>
        <taxon>Parazoarcus</taxon>
    </lineage>
</organism>
<sequence length="736" mass="78308">MNRTICVAAFVVGLLAVSWVGAGYIGSSPLALTMTALIGVVYAIGALELFRFHRATTALTQALNAIPGDLSHPDEWIGRLPAALRNPVRLRIEGERAGMPGPAIAPYLVGLLVLLGMLGTFLGMVVTLNGAVIALESTTDLHTIRSALAAPVKGLGIAFGTSVAGVAASAMLGLISALCRRARLNAAQLLDTRIATVLRGFSLTHQRQETFKAMQRQAEVLPELVDKLQAMMTQMERNSSASNERLLAEQTRFHSETKGLYTDLAASVDTSLKHSLTESARLAGETIQPVVTATMDGIARETSALQERVAEAVRTQLEGISARFDTTVSTVTDTWTAALAQHERSNERFSASLQQALTAYTDTFAQRSGAMLESVEQVHAGLRSELATTTAAMAQETGALHARLATAVETQLDGLSSRFDATVTTVADTWTTALSRHEDASEKLTATMHTALEAFAETFASRSATLLASLGESASALQAELAAKDDARLAAQTRAMEAMTAALQQEWRQAGERTLAQQEQICTTLGETARDISAEAKAQATGTIDEVARLMHTAAEAPRVAAEVIGELRQELSASMARDNALLAERSRIMETLGGLLDAINHASTEQRTAIDALVGTSATMLERVGARLTESIETESAKMGEVASQITGGAVEVASLSEAFGLAVQLFSESNDKLMTTLQRIEGSLNKSVARSDEQLAYYVAQAREIIDLSIMSQKQIVDDLQQLSGRQPSLAAEG</sequence>
<dbReference type="InterPro" id="IPR008520">
    <property type="entry name" value="DUF802"/>
</dbReference>
<evidence type="ECO:0000313" key="3">
    <source>
        <dbReference type="EMBL" id="AWI74004.1"/>
    </source>
</evidence>
<protein>
    <submittedName>
        <fullName evidence="3">DUF802 domain-containing protein</fullName>
    </submittedName>
</protein>
<evidence type="ECO:0000313" key="4">
    <source>
        <dbReference type="Proteomes" id="UP000244930"/>
    </source>
</evidence>
<feature type="transmembrane region" description="Helical" evidence="1">
    <location>
        <begin position="155"/>
        <end position="179"/>
    </location>
</feature>
<keyword evidence="1" id="KW-0812">Transmembrane</keyword>
<name>A0A2U8GKM9_9RHOO</name>
<feature type="transmembrane region" description="Helical" evidence="1">
    <location>
        <begin position="107"/>
        <end position="135"/>
    </location>
</feature>
<dbReference type="RefSeq" id="WP_108947711.1">
    <property type="nucleotide sequence ID" value="NZ_CP022187.1"/>
</dbReference>
<dbReference type="EMBL" id="CP022187">
    <property type="protein sequence ID" value="AWI74004.1"/>
    <property type="molecule type" value="Genomic_DNA"/>
</dbReference>
<dbReference type="Proteomes" id="UP000244930">
    <property type="component" value="Chromosome"/>
</dbReference>
<gene>
    <name evidence="3" type="ORF">CEW83_01175</name>
</gene>
<keyword evidence="1" id="KW-1133">Transmembrane helix</keyword>
<feature type="domain" description="DUF802" evidence="2">
    <location>
        <begin position="320"/>
        <end position="372"/>
    </location>
</feature>
<dbReference type="KEGG" id="acom:CEW83_01175"/>
<accession>A0A2U8GKM9</accession>
<dbReference type="AlphaFoldDB" id="A0A2U8GKM9"/>
<feature type="domain" description="DUF802" evidence="2">
    <location>
        <begin position="415"/>
        <end position="467"/>
    </location>
</feature>
<keyword evidence="4" id="KW-1185">Reference proteome</keyword>
<keyword evidence="1" id="KW-0472">Membrane</keyword>
<evidence type="ECO:0000259" key="2">
    <source>
        <dbReference type="Pfam" id="PF05650"/>
    </source>
</evidence>
<dbReference type="Gene3D" id="1.20.120.20">
    <property type="entry name" value="Apolipoprotein"/>
    <property type="match status" value="1"/>
</dbReference>